<organism evidence="5 6">
    <name type="scientific">Mycobacterium alsense</name>
    <dbReference type="NCBI Taxonomy" id="324058"/>
    <lineage>
        <taxon>Bacteria</taxon>
        <taxon>Bacillati</taxon>
        <taxon>Actinomycetota</taxon>
        <taxon>Actinomycetes</taxon>
        <taxon>Mycobacteriales</taxon>
        <taxon>Mycobacteriaceae</taxon>
        <taxon>Mycobacterium</taxon>
    </lineage>
</organism>
<dbReference type="Gene3D" id="3.40.50.2000">
    <property type="entry name" value="Glycogen Phosphorylase B"/>
    <property type="match status" value="2"/>
</dbReference>
<dbReference type="InterPro" id="IPR028098">
    <property type="entry name" value="Glyco_trans_4-like_N"/>
</dbReference>
<name>A0ABD6NYR6_9MYCO</name>
<gene>
    <name evidence="5" type="ORF">A5672_20015</name>
</gene>
<evidence type="ECO:0000313" key="5">
    <source>
        <dbReference type="EMBL" id="OBG36346.1"/>
    </source>
</evidence>
<proteinExistence type="predicted"/>
<evidence type="ECO:0000256" key="2">
    <source>
        <dbReference type="ARBA" id="ARBA00022679"/>
    </source>
</evidence>
<accession>A0ABD6NYR6</accession>
<dbReference type="InterPro" id="IPR001296">
    <property type="entry name" value="Glyco_trans_1"/>
</dbReference>
<keyword evidence="2 5" id="KW-0808">Transferase</keyword>
<protein>
    <submittedName>
        <fullName evidence="5">Glycosyl transferase family 1</fullName>
    </submittedName>
</protein>
<dbReference type="SUPFAM" id="SSF53756">
    <property type="entry name" value="UDP-Glycosyltransferase/glycogen phosphorylase"/>
    <property type="match status" value="1"/>
</dbReference>
<feature type="domain" description="Glycosyl transferase family 1" evidence="3">
    <location>
        <begin position="211"/>
        <end position="355"/>
    </location>
</feature>
<dbReference type="PANTHER" id="PTHR12526:SF635">
    <property type="entry name" value="GLYCOSYL TRANSFERASE GROUP 1"/>
    <property type="match status" value="1"/>
</dbReference>
<evidence type="ECO:0000313" key="6">
    <source>
        <dbReference type="Proteomes" id="UP000092086"/>
    </source>
</evidence>
<dbReference type="EMBL" id="LZIT01000187">
    <property type="protein sequence ID" value="OBG36346.1"/>
    <property type="molecule type" value="Genomic_DNA"/>
</dbReference>
<feature type="domain" description="Glycosyltransferase subfamily 4-like N-terminal" evidence="4">
    <location>
        <begin position="16"/>
        <end position="172"/>
    </location>
</feature>
<dbReference type="GO" id="GO:0016757">
    <property type="term" value="F:glycosyltransferase activity"/>
    <property type="evidence" value="ECO:0007669"/>
    <property type="project" value="UniProtKB-KW"/>
</dbReference>
<reference evidence="5 6" key="1">
    <citation type="submission" date="2016-06" db="EMBL/GenBank/DDBJ databases">
        <authorList>
            <person name="Sutton G."/>
            <person name="Brinkac L."/>
            <person name="Sanka R."/>
            <person name="Adams M."/>
            <person name="Lau E."/>
            <person name="Sam S."/>
            <person name="Sreng N."/>
            <person name="Him V."/>
            <person name="Kerleguer A."/>
            <person name="Cheng S."/>
        </authorList>
    </citation>
    <scope>NUCLEOTIDE SEQUENCE [LARGE SCALE GENOMIC DNA]</scope>
    <source>
        <strain evidence="5 6">E2978</strain>
    </source>
</reference>
<dbReference type="Proteomes" id="UP000092086">
    <property type="component" value="Unassembled WGS sequence"/>
</dbReference>
<evidence type="ECO:0000259" key="4">
    <source>
        <dbReference type="Pfam" id="PF13579"/>
    </source>
</evidence>
<dbReference type="Pfam" id="PF13579">
    <property type="entry name" value="Glyco_trans_4_4"/>
    <property type="match status" value="1"/>
</dbReference>
<evidence type="ECO:0000256" key="1">
    <source>
        <dbReference type="ARBA" id="ARBA00022676"/>
    </source>
</evidence>
<dbReference type="PANTHER" id="PTHR12526">
    <property type="entry name" value="GLYCOSYLTRANSFERASE"/>
    <property type="match status" value="1"/>
</dbReference>
<dbReference type="Pfam" id="PF00534">
    <property type="entry name" value="Glycos_transf_1"/>
    <property type="match status" value="1"/>
</dbReference>
<evidence type="ECO:0000259" key="3">
    <source>
        <dbReference type="Pfam" id="PF00534"/>
    </source>
</evidence>
<sequence length="396" mass="41650">MRIAIVAGDDLVGDDAEQLGVALAAHGHEVTAYARQQGRRRARVRSDTDFRAVAIRVGPRSTASTAAVLPYVGEWVTMLERHWRAHRPDVVHAYGCLGGLAAQLAARRQQIPTVQSFQGLASASHPAADGPRQGADGERLERLLARGATWVTGECVADADLLARTRRGRARVSNLCSGVDVEQYSPVGPAAARNGLHRVVSLGPNPLEPSGFDVVIRALPRIADAELVVAETGAGEPGNDASRARLGHLAADLGVANRVRFAGAVGGDELPSLLRSADVVACTPRQPPRATPVLQAMASGVAVIALPVGVLTDVVVDGVTGHVLSQHGPAAVATALRSLMAQSFRCQSMGAAGRSRAVSRFSWERIALDSLNIYRQLVPQNRAPAELLRTGDAGTR</sequence>
<dbReference type="RefSeq" id="WP_068210912.1">
    <property type="nucleotide sequence ID" value="NZ_LZIT01000187.1"/>
</dbReference>
<keyword evidence="1" id="KW-0328">Glycosyltransferase</keyword>
<dbReference type="AlphaFoldDB" id="A0ABD6NYR6"/>
<comment type="caution">
    <text evidence="5">The sequence shown here is derived from an EMBL/GenBank/DDBJ whole genome shotgun (WGS) entry which is preliminary data.</text>
</comment>